<dbReference type="InterPro" id="IPR000086">
    <property type="entry name" value="NUDIX_hydrolase_dom"/>
</dbReference>
<evidence type="ECO:0000259" key="2">
    <source>
        <dbReference type="PROSITE" id="PS51462"/>
    </source>
</evidence>
<keyword evidence="3" id="KW-0648">Protein biosynthesis</keyword>
<dbReference type="OrthoDB" id="27639at2157"/>
<gene>
    <name evidence="3" type="ORF">SAMN04487948_10862</name>
</gene>
<protein>
    <submittedName>
        <fullName evidence="3">Translation initiation factor 2B subunit, eIF-2B alpha/beta/delta family</fullName>
    </submittedName>
</protein>
<evidence type="ECO:0000313" key="4">
    <source>
        <dbReference type="Proteomes" id="UP000199126"/>
    </source>
</evidence>
<accession>A0A1H8TRB3</accession>
<dbReference type="InterPro" id="IPR000649">
    <property type="entry name" value="IF-2B-related"/>
</dbReference>
<dbReference type="Gene3D" id="3.40.50.10470">
    <property type="entry name" value="Translation initiation factor eif-2b, domain 2"/>
    <property type="match status" value="1"/>
</dbReference>
<sequence>MTDVVTAFLRHRGRILLVRRSDAVGTYPDRWGGISGYVEGDPDDALTDARRELAEEVGVLDATLVRAGDPIEVVDGDREWTVHPLLFEWNDDGELAPNEELAAVEWVHPPAVLDRATVPALWAAYEAVAPTVADVRDDETHGSAYVSVRALEVLRDCAAVADDWAAVATVARELRDARPSMAALRNRIDRVMSEASEATEVNETTETTEAAEAGHIPEAVRDRAQAAVDDAVRADEEAAANAAELLSGTVLTLSRSGTVLGALLSARPDRVVVAESRPAREGVGVADELARAGLDVTLVTDAATGYVLAEESVDAAFVGADTVFADATVANKVGTRLLALAAARADVPLYVVTARDKISSGDDFHPEFGDAEAVYDGDRDVDVCNPIFDRTPGDLVAGLVTESGVLDADEVAEIAAEHRRMATWNDSNPDSN</sequence>
<keyword evidence="4" id="KW-1185">Reference proteome</keyword>
<dbReference type="Pfam" id="PF00293">
    <property type="entry name" value="NUDIX"/>
    <property type="match status" value="1"/>
</dbReference>
<keyword evidence="3" id="KW-0396">Initiation factor</keyword>
<dbReference type="GO" id="GO:0003743">
    <property type="term" value="F:translation initiation factor activity"/>
    <property type="evidence" value="ECO:0007669"/>
    <property type="project" value="UniProtKB-KW"/>
</dbReference>
<dbReference type="InterPro" id="IPR015797">
    <property type="entry name" value="NUDIX_hydrolase-like_dom_sf"/>
</dbReference>
<dbReference type="InterPro" id="IPR037171">
    <property type="entry name" value="NagB/RpiA_transferase-like"/>
</dbReference>
<dbReference type="SUPFAM" id="SSF100950">
    <property type="entry name" value="NagB/RpiA/CoA transferase-like"/>
    <property type="match status" value="1"/>
</dbReference>
<organism evidence="3 4">
    <name type="scientific">Halogranum amylolyticum</name>
    <dbReference type="NCBI Taxonomy" id="660520"/>
    <lineage>
        <taxon>Archaea</taxon>
        <taxon>Methanobacteriati</taxon>
        <taxon>Methanobacteriota</taxon>
        <taxon>Stenosarchaea group</taxon>
        <taxon>Halobacteria</taxon>
        <taxon>Halobacteriales</taxon>
        <taxon>Haloferacaceae</taxon>
    </lineage>
</organism>
<dbReference type="Gene3D" id="3.90.79.10">
    <property type="entry name" value="Nucleoside Triphosphate Pyrophosphohydrolase"/>
    <property type="match status" value="1"/>
</dbReference>
<evidence type="ECO:0000256" key="1">
    <source>
        <dbReference type="RuleBase" id="RU003814"/>
    </source>
</evidence>
<dbReference type="Pfam" id="PF01008">
    <property type="entry name" value="IF-2B"/>
    <property type="match status" value="1"/>
</dbReference>
<dbReference type="Gene3D" id="1.20.120.420">
    <property type="entry name" value="translation initiation factor eif-2b, domain 1"/>
    <property type="match status" value="1"/>
</dbReference>
<proteinExistence type="inferred from homology"/>
<dbReference type="PANTHER" id="PTHR43475:SF3">
    <property type="entry name" value="TRANSLATION INITIATION FACTOR EIF-2B SUBUNIT FAMILY PROTEIN (AFU_ORTHOLOGUE AFUA_2G14290)"/>
    <property type="match status" value="1"/>
</dbReference>
<dbReference type="GO" id="GO:0046523">
    <property type="term" value="F:S-methyl-5-thioribose-1-phosphate isomerase activity"/>
    <property type="evidence" value="ECO:0007669"/>
    <property type="project" value="TreeGrafter"/>
</dbReference>
<feature type="domain" description="Nudix hydrolase" evidence="2">
    <location>
        <begin position="1"/>
        <end position="130"/>
    </location>
</feature>
<dbReference type="PROSITE" id="PS51462">
    <property type="entry name" value="NUDIX"/>
    <property type="match status" value="1"/>
</dbReference>
<dbReference type="AlphaFoldDB" id="A0A1H8TRB3"/>
<dbReference type="InterPro" id="IPR042529">
    <property type="entry name" value="IF_2B-like_C"/>
</dbReference>
<reference evidence="4" key="1">
    <citation type="submission" date="2016-10" db="EMBL/GenBank/DDBJ databases">
        <authorList>
            <person name="Varghese N."/>
            <person name="Submissions S."/>
        </authorList>
    </citation>
    <scope>NUCLEOTIDE SEQUENCE [LARGE SCALE GENOMIC DNA]</scope>
    <source>
        <strain evidence="4">CGMCC 1.10121</strain>
    </source>
</reference>
<comment type="similarity">
    <text evidence="1">Belongs to the eIF-2B alpha/beta/delta subunits family.</text>
</comment>
<dbReference type="InterPro" id="IPR027363">
    <property type="entry name" value="M1Pi_N"/>
</dbReference>
<evidence type="ECO:0000313" key="3">
    <source>
        <dbReference type="EMBL" id="SEO93411.1"/>
    </source>
</evidence>
<dbReference type="RefSeq" id="WP_089825456.1">
    <property type="nucleotide sequence ID" value="NZ_FODV01000008.1"/>
</dbReference>
<dbReference type="GO" id="GO:0019509">
    <property type="term" value="P:L-methionine salvage from methylthioadenosine"/>
    <property type="evidence" value="ECO:0007669"/>
    <property type="project" value="TreeGrafter"/>
</dbReference>
<dbReference type="EMBL" id="FODV01000008">
    <property type="protein sequence ID" value="SEO93411.1"/>
    <property type="molecule type" value="Genomic_DNA"/>
</dbReference>
<dbReference type="PANTHER" id="PTHR43475">
    <property type="entry name" value="METHYLTHIORIBOSE-1-PHOSPHATE ISOMERASE"/>
    <property type="match status" value="1"/>
</dbReference>
<name>A0A1H8TRB3_9EURY</name>
<dbReference type="SUPFAM" id="SSF55811">
    <property type="entry name" value="Nudix"/>
    <property type="match status" value="1"/>
</dbReference>
<dbReference type="Proteomes" id="UP000199126">
    <property type="component" value="Unassembled WGS sequence"/>
</dbReference>